<protein>
    <recommendedName>
        <fullName evidence="2">Inclusion body clearance protein IML2</fullName>
    </recommendedName>
    <alternativeName>
        <fullName evidence="3">Inclusion body clearance protein iml2</fullName>
    </alternativeName>
</protein>
<keyword evidence="6" id="KW-0472">Membrane</keyword>
<dbReference type="Proteomes" id="UP000078237">
    <property type="component" value="Unassembled WGS sequence"/>
</dbReference>
<sequence length="815" mass="89651">MSGLRSWFRGPSAAPASKSSSKAPSPGPSPTASTATLNGSAKTKTAVPGAAQEALNIEDAMAAAALIMNDDIDGAEVRLRLREDASAFHQLGLGLSTFMRSLLGFEKDIMTEAANRLNETENRAWNDMKRAQKEADKVNGSISGNGYWYSKPGAAEPNVTTGESKIYPAGSEYALVHAEAQLMNAVVAVMHESLTEALKGFYKLRKAFITLDGIMEAEARYLDSVQNGEVKRIPSPRRPSFAEDPMPGSFDESEFADLEETETPTTGDKENADTGKGSLETPTPGSQDAAITDAAALDKRLSELAVTPGNAEALPQYPAVASSLEHLNTTGVDKALFKSTVDIFVHSGANMCFGILLLIISMVPPAFSRLLYVIGFKGDRDRGLRMLWQSTKFPNINGAMAGLVLLNYYNTFLGMADILPPDHDLHDSTASASDGGNASNASDDELETVSYPKEKCSALLAAMRERYPDSRLWKLEEARVLANSRRLDEAIELLVHNTDSKMRQITALNNFELSMSSMYVMDWPAMRDNFLRCVELNSWSHALYYYIAGCAEIEMYRDAFHRAAALGEENKERGVLQTEAQKHKRLAEDHLRKAPTVAGKKRFMTKQLPFEVFVCRKLQKWEERAKALDIDLADAVAVSPAMEMIYLWNGSKRMAPHLLEKARGLLAWERCTAAAEKLAKIKEERDEAAIGTLAESALLRQLGKGGDARVLVEPLLSMDRNAFKGPTRDDYCQAAAHYEIAAAAWMDVCNPDAWPKEGADKVDEFRRQRTNECQEYLDKVSGWEGFVLDARFGMRVKAGAESVAWLMSKKGWVSS</sequence>
<evidence type="ECO:0000313" key="8">
    <source>
        <dbReference type="Proteomes" id="UP000078237"/>
    </source>
</evidence>
<comment type="function">
    <text evidence="4">Inclusion body (IB) resident protein that interacts strongly with lipid droplet (LD) proteins. Involved in LD-mediated IB clearing after protein folding stress, probably by enabling access to the IBs of an LD-stored soluble sterol derivative that acts as a chaperone in inclusion clearing.</text>
</comment>
<evidence type="ECO:0000256" key="5">
    <source>
        <dbReference type="SAM" id="MobiDB-lite"/>
    </source>
</evidence>
<comment type="caution">
    <text evidence="7">The sequence shown here is derived from an EMBL/GenBank/DDBJ whole genome shotgun (WGS) entry which is preliminary data.</text>
</comment>
<dbReference type="PANTHER" id="PTHR31859:SF1">
    <property type="entry name" value="TETRATRICOPEPTIDE REPEAT PROTEIN 39C"/>
    <property type="match status" value="1"/>
</dbReference>
<proteinExistence type="predicted"/>
<dbReference type="Pfam" id="PF10300">
    <property type="entry name" value="Iml2-TPR_39"/>
    <property type="match status" value="1"/>
</dbReference>
<gene>
    <name evidence="7" type="ORF">MMYC01_206014</name>
</gene>
<feature type="compositionally biased region" description="Low complexity" evidence="5">
    <location>
        <begin position="428"/>
        <end position="441"/>
    </location>
</feature>
<keyword evidence="8" id="KW-1185">Reference proteome</keyword>
<dbReference type="GO" id="GO:0005634">
    <property type="term" value="C:nucleus"/>
    <property type="evidence" value="ECO:0007669"/>
    <property type="project" value="TreeGrafter"/>
</dbReference>
<feature type="region of interest" description="Disordered" evidence="5">
    <location>
        <begin position="426"/>
        <end position="447"/>
    </location>
</feature>
<evidence type="ECO:0000256" key="3">
    <source>
        <dbReference type="ARBA" id="ARBA00019539"/>
    </source>
</evidence>
<dbReference type="AlphaFoldDB" id="A0A175W483"/>
<evidence type="ECO:0000313" key="7">
    <source>
        <dbReference type="EMBL" id="KXX78372.1"/>
    </source>
</evidence>
<keyword evidence="6" id="KW-0812">Transmembrane</keyword>
<dbReference type="GO" id="GO:0005829">
    <property type="term" value="C:cytosol"/>
    <property type="evidence" value="ECO:0007669"/>
    <property type="project" value="TreeGrafter"/>
</dbReference>
<dbReference type="InterPro" id="IPR019412">
    <property type="entry name" value="IML2/TPR_39"/>
</dbReference>
<feature type="region of interest" description="Disordered" evidence="5">
    <location>
        <begin position="1"/>
        <end position="45"/>
    </location>
</feature>
<evidence type="ECO:0000256" key="4">
    <source>
        <dbReference type="ARBA" id="ARBA00043897"/>
    </source>
</evidence>
<dbReference type="VEuPathDB" id="FungiDB:MMYC01_206014"/>
<keyword evidence="6" id="KW-1133">Transmembrane helix</keyword>
<feature type="transmembrane region" description="Helical" evidence="6">
    <location>
        <begin position="396"/>
        <end position="416"/>
    </location>
</feature>
<feature type="compositionally biased region" description="Low complexity" evidence="5">
    <location>
        <begin position="10"/>
        <end position="35"/>
    </location>
</feature>
<organism evidence="7 8">
    <name type="scientific">Madurella mycetomatis</name>
    <dbReference type="NCBI Taxonomy" id="100816"/>
    <lineage>
        <taxon>Eukaryota</taxon>
        <taxon>Fungi</taxon>
        <taxon>Dikarya</taxon>
        <taxon>Ascomycota</taxon>
        <taxon>Pezizomycotina</taxon>
        <taxon>Sordariomycetes</taxon>
        <taxon>Sordariomycetidae</taxon>
        <taxon>Sordariales</taxon>
        <taxon>Sordariales incertae sedis</taxon>
        <taxon>Madurella</taxon>
    </lineage>
</organism>
<evidence type="ECO:0000256" key="1">
    <source>
        <dbReference type="ARBA" id="ARBA00011408"/>
    </source>
</evidence>
<dbReference type="EMBL" id="LCTW02000122">
    <property type="protein sequence ID" value="KXX78372.1"/>
    <property type="molecule type" value="Genomic_DNA"/>
</dbReference>
<feature type="transmembrane region" description="Helical" evidence="6">
    <location>
        <begin position="353"/>
        <end position="375"/>
    </location>
</feature>
<comment type="subunit">
    <text evidence="1">Interacts with lipid droplet proteins.</text>
</comment>
<name>A0A175W483_9PEZI</name>
<feature type="region of interest" description="Disordered" evidence="5">
    <location>
        <begin position="231"/>
        <end position="288"/>
    </location>
</feature>
<dbReference type="PANTHER" id="PTHR31859">
    <property type="entry name" value="TETRATRICOPEPTIDE REPEAT PROTEIN 39 FAMILY MEMBER"/>
    <property type="match status" value="1"/>
</dbReference>
<accession>A0A175W483</accession>
<dbReference type="OrthoDB" id="2154985at2759"/>
<evidence type="ECO:0000256" key="2">
    <source>
        <dbReference type="ARBA" id="ARBA00018424"/>
    </source>
</evidence>
<feature type="compositionally biased region" description="Acidic residues" evidence="5">
    <location>
        <begin position="251"/>
        <end position="262"/>
    </location>
</feature>
<dbReference type="GO" id="GO:0005741">
    <property type="term" value="C:mitochondrial outer membrane"/>
    <property type="evidence" value="ECO:0007669"/>
    <property type="project" value="TreeGrafter"/>
</dbReference>
<reference evidence="7 8" key="1">
    <citation type="journal article" date="2016" name="Genome Announc.">
        <title>Genome Sequence of Madurella mycetomatis mm55, Isolated from a Human Mycetoma Case in Sudan.</title>
        <authorList>
            <person name="Smit S."/>
            <person name="Derks M.F."/>
            <person name="Bervoets S."/>
            <person name="Fahal A."/>
            <person name="van Leeuwen W."/>
            <person name="van Belkum A."/>
            <person name="van de Sande W.W."/>
        </authorList>
    </citation>
    <scope>NUCLEOTIDE SEQUENCE [LARGE SCALE GENOMIC DNA]</scope>
    <source>
        <strain evidence="8">mm55</strain>
    </source>
</reference>
<evidence type="ECO:0000256" key="6">
    <source>
        <dbReference type="SAM" id="Phobius"/>
    </source>
</evidence>